<reference evidence="4" key="4">
    <citation type="submission" date="2019-03" db="UniProtKB">
        <authorList>
            <consortium name="EnsemblPlants"/>
        </authorList>
    </citation>
    <scope>IDENTIFICATION</scope>
</reference>
<dbReference type="PANTHER" id="PTHR46020">
    <property type="entry name" value="OSJNBB0059K02.9 PROTEIN"/>
    <property type="match status" value="1"/>
</dbReference>
<dbReference type="EnsemblPlants" id="AET4Gv20014500.7">
    <property type="protein sequence ID" value="AET4Gv20014500.7"/>
    <property type="gene ID" value="AET4Gv20014500"/>
</dbReference>
<keyword evidence="5" id="KW-1185">Reference proteome</keyword>
<evidence type="ECO:0000256" key="1">
    <source>
        <dbReference type="ARBA" id="ARBA00022801"/>
    </source>
</evidence>
<dbReference type="GO" id="GO:0006629">
    <property type="term" value="P:lipid metabolic process"/>
    <property type="evidence" value="ECO:0007669"/>
    <property type="project" value="UniProtKB-KW"/>
</dbReference>
<dbReference type="AlphaFoldDB" id="A0A453H069"/>
<evidence type="ECO:0000313" key="5">
    <source>
        <dbReference type="Proteomes" id="UP000015105"/>
    </source>
</evidence>
<feature type="signal peptide" evidence="3">
    <location>
        <begin position="1"/>
        <end position="17"/>
    </location>
</feature>
<accession>A0A453H069</accession>
<reference evidence="4" key="5">
    <citation type="journal article" date="2021" name="G3 (Bethesda)">
        <title>Aegilops tauschii genome assembly Aet v5.0 features greater sequence contiguity and improved annotation.</title>
        <authorList>
            <person name="Wang L."/>
            <person name="Zhu T."/>
            <person name="Rodriguez J.C."/>
            <person name="Deal K.R."/>
            <person name="Dubcovsky J."/>
            <person name="McGuire P.E."/>
            <person name="Lux T."/>
            <person name="Spannagl M."/>
            <person name="Mayer K.F.X."/>
            <person name="Baldrich P."/>
            <person name="Meyers B.C."/>
            <person name="Huo N."/>
            <person name="Gu Y.Q."/>
            <person name="Zhou H."/>
            <person name="Devos K.M."/>
            <person name="Bennetzen J.L."/>
            <person name="Unver T."/>
            <person name="Budak H."/>
            <person name="Gulick P.J."/>
            <person name="Galiba G."/>
            <person name="Kalapos B."/>
            <person name="Nelson D.R."/>
            <person name="Li P."/>
            <person name="You F.M."/>
            <person name="Luo M.C."/>
            <person name="Dvorak J."/>
        </authorList>
    </citation>
    <scope>NUCLEOTIDE SEQUENCE [LARGE SCALE GENOMIC DNA]</scope>
    <source>
        <strain evidence="4">cv. AL8/78</strain>
    </source>
</reference>
<evidence type="ECO:0000313" key="4">
    <source>
        <dbReference type="EnsemblPlants" id="AET4Gv20014500.7"/>
    </source>
</evidence>
<reference evidence="5" key="2">
    <citation type="journal article" date="2017" name="Nat. Plants">
        <title>The Aegilops tauschii genome reveals multiple impacts of transposons.</title>
        <authorList>
            <person name="Zhao G."/>
            <person name="Zou C."/>
            <person name="Li K."/>
            <person name="Wang K."/>
            <person name="Li T."/>
            <person name="Gao L."/>
            <person name="Zhang X."/>
            <person name="Wang H."/>
            <person name="Yang Z."/>
            <person name="Liu X."/>
            <person name="Jiang W."/>
            <person name="Mao L."/>
            <person name="Kong X."/>
            <person name="Jiao Y."/>
            <person name="Jia J."/>
        </authorList>
    </citation>
    <scope>NUCLEOTIDE SEQUENCE [LARGE SCALE GENOMIC DNA]</scope>
    <source>
        <strain evidence="5">cv. AL8/78</strain>
    </source>
</reference>
<proteinExistence type="predicted"/>
<dbReference type="PANTHER" id="PTHR46020:SF26">
    <property type="entry name" value="GDSL ESTERASE_LIPASE"/>
    <property type="match status" value="1"/>
</dbReference>
<evidence type="ECO:0000256" key="3">
    <source>
        <dbReference type="SAM" id="SignalP"/>
    </source>
</evidence>
<dbReference type="InterPro" id="IPR036514">
    <property type="entry name" value="SGNH_hydro_sf"/>
</dbReference>
<dbReference type="Gramene" id="AET4Gv20014500.7">
    <property type="protein sequence ID" value="AET4Gv20014500.7"/>
    <property type="gene ID" value="AET4Gv20014500"/>
</dbReference>
<dbReference type="GO" id="GO:0016787">
    <property type="term" value="F:hydrolase activity"/>
    <property type="evidence" value="ECO:0007669"/>
    <property type="project" value="UniProtKB-KW"/>
</dbReference>
<dbReference type="Proteomes" id="UP000015105">
    <property type="component" value="Chromosome 4D"/>
</dbReference>
<reference evidence="4" key="3">
    <citation type="journal article" date="2017" name="Nature">
        <title>Genome sequence of the progenitor of the wheat D genome Aegilops tauschii.</title>
        <authorList>
            <person name="Luo M.C."/>
            <person name="Gu Y.Q."/>
            <person name="Puiu D."/>
            <person name="Wang H."/>
            <person name="Twardziok S.O."/>
            <person name="Deal K.R."/>
            <person name="Huo N."/>
            <person name="Zhu T."/>
            <person name="Wang L."/>
            <person name="Wang Y."/>
            <person name="McGuire P.E."/>
            <person name="Liu S."/>
            <person name="Long H."/>
            <person name="Ramasamy R.K."/>
            <person name="Rodriguez J.C."/>
            <person name="Van S.L."/>
            <person name="Yuan L."/>
            <person name="Wang Z."/>
            <person name="Xia Z."/>
            <person name="Xiao L."/>
            <person name="Anderson O.D."/>
            <person name="Ouyang S."/>
            <person name="Liang Y."/>
            <person name="Zimin A.V."/>
            <person name="Pertea G."/>
            <person name="Qi P."/>
            <person name="Bennetzen J.L."/>
            <person name="Dai X."/>
            <person name="Dawson M.W."/>
            <person name="Muller H.G."/>
            <person name="Kugler K."/>
            <person name="Rivarola-Duarte L."/>
            <person name="Spannagl M."/>
            <person name="Mayer K.F.X."/>
            <person name="Lu F.H."/>
            <person name="Bevan M.W."/>
            <person name="Leroy P."/>
            <person name="Li P."/>
            <person name="You F.M."/>
            <person name="Sun Q."/>
            <person name="Liu Z."/>
            <person name="Lyons E."/>
            <person name="Wicker T."/>
            <person name="Salzberg S.L."/>
            <person name="Devos K.M."/>
            <person name="Dvorak J."/>
        </authorList>
    </citation>
    <scope>NUCLEOTIDE SEQUENCE [LARGE SCALE GENOMIC DNA]</scope>
    <source>
        <strain evidence="4">cv. AL8/78</strain>
    </source>
</reference>
<keyword evidence="1" id="KW-0378">Hydrolase</keyword>
<keyword evidence="3" id="KW-0732">Signal</keyword>
<name>A0A453H069_AEGTS</name>
<protein>
    <submittedName>
        <fullName evidence="4">Uncharacterized protein</fullName>
    </submittedName>
</protein>
<organism evidence="4 5">
    <name type="scientific">Aegilops tauschii subsp. strangulata</name>
    <name type="common">Goatgrass</name>
    <dbReference type="NCBI Taxonomy" id="200361"/>
    <lineage>
        <taxon>Eukaryota</taxon>
        <taxon>Viridiplantae</taxon>
        <taxon>Streptophyta</taxon>
        <taxon>Embryophyta</taxon>
        <taxon>Tracheophyta</taxon>
        <taxon>Spermatophyta</taxon>
        <taxon>Magnoliopsida</taxon>
        <taxon>Liliopsida</taxon>
        <taxon>Poales</taxon>
        <taxon>Poaceae</taxon>
        <taxon>BOP clade</taxon>
        <taxon>Pooideae</taxon>
        <taxon>Triticodae</taxon>
        <taxon>Triticeae</taxon>
        <taxon>Triticinae</taxon>
        <taxon>Aegilops</taxon>
    </lineage>
</organism>
<evidence type="ECO:0000256" key="2">
    <source>
        <dbReference type="ARBA" id="ARBA00023098"/>
    </source>
</evidence>
<sequence>FCTVSHIVFLLNYFALTRHMRVSAASALGMRTPVAYKARRRASRETLARGMNFAVGGAGVLDTGNFQRNISAQIDLFQTMHHSPGCRAGSGKRTALVVVSGNDYAYAADKDNGT</sequence>
<feature type="chain" id="PRO_5019019532" evidence="3">
    <location>
        <begin position="18"/>
        <end position="114"/>
    </location>
</feature>
<reference evidence="5" key="1">
    <citation type="journal article" date="2014" name="Science">
        <title>Ancient hybridizations among the ancestral genomes of bread wheat.</title>
        <authorList>
            <consortium name="International Wheat Genome Sequencing Consortium,"/>
            <person name="Marcussen T."/>
            <person name="Sandve S.R."/>
            <person name="Heier L."/>
            <person name="Spannagl M."/>
            <person name="Pfeifer M."/>
            <person name="Jakobsen K.S."/>
            <person name="Wulff B.B."/>
            <person name="Steuernagel B."/>
            <person name="Mayer K.F."/>
            <person name="Olsen O.A."/>
        </authorList>
    </citation>
    <scope>NUCLEOTIDE SEQUENCE [LARGE SCALE GENOMIC DNA]</scope>
    <source>
        <strain evidence="5">cv. AL8/78</strain>
    </source>
</reference>
<keyword evidence="2" id="KW-0443">Lipid metabolism</keyword>
<dbReference type="Gene3D" id="3.40.50.1110">
    <property type="entry name" value="SGNH hydrolase"/>
    <property type="match status" value="1"/>
</dbReference>